<name>A0A1F5EH84_9BACT</name>
<organism evidence="1 2">
    <name type="scientific">Candidatus Campbellbacteria bacterium RIFOXYC2_FULL_35_25</name>
    <dbReference type="NCBI Taxonomy" id="1797582"/>
    <lineage>
        <taxon>Bacteria</taxon>
        <taxon>Candidatus Campbelliibacteriota</taxon>
    </lineage>
</organism>
<gene>
    <name evidence="1" type="ORF">A2442_01540</name>
</gene>
<protein>
    <submittedName>
        <fullName evidence="1">Uncharacterized protein</fullName>
    </submittedName>
</protein>
<comment type="caution">
    <text evidence="1">The sequence shown here is derived from an EMBL/GenBank/DDBJ whole genome shotgun (WGS) entry which is preliminary data.</text>
</comment>
<sequence length="207" mass="24862">MKFNIYYSIDFDVDRVLETINKFEWFKSNNYSVILPKYLDLSDIKKITKEDVKKVILKEYNEQDYLKQKEYLENNLEKLILNENIEEKIKSTTLVLSKDYNIYFTKYGVGGSYHLPNKIVININRCFEFGLLRTIIHEIIHLSIQLFVEKYNINHWTKERLVDLLFDKFAPKINKIQTISIDTNLIDESFEKNYPNVEKIISEIREK</sequence>
<dbReference type="Proteomes" id="UP000179003">
    <property type="component" value="Unassembled WGS sequence"/>
</dbReference>
<reference evidence="1 2" key="1">
    <citation type="journal article" date="2016" name="Nat. Commun.">
        <title>Thousands of microbial genomes shed light on interconnected biogeochemical processes in an aquifer system.</title>
        <authorList>
            <person name="Anantharaman K."/>
            <person name="Brown C.T."/>
            <person name="Hug L.A."/>
            <person name="Sharon I."/>
            <person name="Castelle C.J."/>
            <person name="Probst A.J."/>
            <person name="Thomas B.C."/>
            <person name="Singh A."/>
            <person name="Wilkins M.J."/>
            <person name="Karaoz U."/>
            <person name="Brodie E.L."/>
            <person name="Williams K.H."/>
            <person name="Hubbard S.S."/>
            <person name="Banfield J.F."/>
        </authorList>
    </citation>
    <scope>NUCLEOTIDE SEQUENCE [LARGE SCALE GENOMIC DNA]</scope>
</reference>
<dbReference type="AlphaFoldDB" id="A0A1F5EH84"/>
<accession>A0A1F5EH84</accession>
<evidence type="ECO:0000313" key="1">
    <source>
        <dbReference type="EMBL" id="OGD66789.1"/>
    </source>
</evidence>
<proteinExistence type="predicted"/>
<evidence type="ECO:0000313" key="2">
    <source>
        <dbReference type="Proteomes" id="UP000179003"/>
    </source>
</evidence>
<dbReference type="EMBL" id="MFAE01000014">
    <property type="protein sequence ID" value="OGD66789.1"/>
    <property type="molecule type" value="Genomic_DNA"/>
</dbReference>